<name>A0A9P4IM38_9PEZI</name>
<dbReference type="AlphaFoldDB" id="A0A9P4IM38"/>
<gene>
    <name evidence="2" type="ORF">NA57DRAFT_73224</name>
</gene>
<dbReference type="GO" id="GO:0005634">
    <property type="term" value="C:nucleus"/>
    <property type="evidence" value="ECO:0007669"/>
    <property type="project" value="TreeGrafter"/>
</dbReference>
<dbReference type="EMBL" id="ML978123">
    <property type="protein sequence ID" value="KAF2101783.1"/>
    <property type="molecule type" value="Genomic_DNA"/>
</dbReference>
<organism evidence="2 3">
    <name type="scientific">Rhizodiscina lignyota</name>
    <dbReference type="NCBI Taxonomy" id="1504668"/>
    <lineage>
        <taxon>Eukaryota</taxon>
        <taxon>Fungi</taxon>
        <taxon>Dikarya</taxon>
        <taxon>Ascomycota</taxon>
        <taxon>Pezizomycotina</taxon>
        <taxon>Dothideomycetes</taxon>
        <taxon>Pleosporomycetidae</taxon>
        <taxon>Aulographales</taxon>
        <taxon>Rhizodiscinaceae</taxon>
        <taxon>Rhizodiscina</taxon>
    </lineage>
</organism>
<evidence type="ECO:0000313" key="2">
    <source>
        <dbReference type="EMBL" id="KAF2101783.1"/>
    </source>
</evidence>
<feature type="compositionally biased region" description="Basic and acidic residues" evidence="1">
    <location>
        <begin position="199"/>
        <end position="219"/>
    </location>
</feature>
<feature type="compositionally biased region" description="Basic and acidic residues" evidence="1">
    <location>
        <begin position="116"/>
        <end position="132"/>
    </location>
</feature>
<feature type="compositionally biased region" description="Basic and acidic residues" evidence="1">
    <location>
        <begin position="170"/>
        <end position="179"/>
    </location>
</feature>
<reference evidence="2" key="1">
    <citation type="journal article" date="2020" name="Stud. Mycol.">
        <title>101 Dothideomycetes genomes: a test case for predicting lifestyles and emergence of pathogens.</title>
        <authorList>
            <person name="Haridas S."/>
            <person name="Albert R."/>
            <person name="Binder M."/>
            <person name="Bloem J."/>
            <person name="Labutti K."/>
            <person name="Salamov A."/>
            <person name="Andreopoulos B."/>
            <person name="Baker S."/>
            <person name="Barry K."/>
            <person name="Bills G."/>
            <person name="Bluhm B."/>
            <person name="Cannon C."/>
            <person name="Castanera R."/>
            <person name="Culley D."/>
            <person name="Daum C."/>
            <person name="Ezra D."/>
            <person name="Gonzalez J."/>
            <person name="Henrissat B."/>
            <person name="Kuo A."/>
            <person name="Liang C."/>
            <person name="Lipzen A."/>
            <person name="Lutzoni F."/>
            <person name="Magnuson J."/>
            <person name="Mondo S."/>
            <person name="Nolan M."/>
            <person name="Ohm R."/>
            <person name="Pangilinan J."/>
            <person name="Park H.-J."/>
            <person name="Ramirez L."/>
            <person name="Alfaro M."/>
            <person name="Sun H."/>
            <person name="Tritt A."/>
            <person name="Yoshinaga Y."/>
            <person name="Zwiers L.-H."/>
            <person name="Turgeon B."/>
            <person name="Goodwin S."/>
            <person name="Spatafora J."/>
            <person name="Crous P."/>
            <person name="Grigoriev I."/>
        </authorList>
    </citation>
    <scope>NUCLEOTIDE SEQUENCE</scope>
    <source>
        <strain evidence="2">CBS 133067</strain>
    </source>
</reference>
<feature type="compositionally biased region" description="Basic and acidic residues" evidence="1">
    <location>
        <begin position="142"/>
        <end position="152"/>
    </location>
</feature>
<feature type="compositionally biased region" description="Basic and acidic residues" evidence="1">
    <location>
        <begin position="58"/>
        <end position="94"/>
    </location>
</feature>
<sequence length="354" mass="39654">MSDSEPNSSARLPSDPKLEECLRDIVSRVFKSGKHEDLTLRRVRTAAEEELDLPEGFFKADVKWKDRSQEIIGDEVSKRESRQEAPSSPEEKPKPVKKAPTKSNGADASKRGTKRPSPDAKPEPIKKQKVADSDDEGSELSSIKDIESDKQQEPVVSSAKHTQDDEEQLPEEKAEKVDESSSELSSLLDSPPPKKKKREKADSTKKKPAKAKKEKEKTKSKAVKVSKPAKAKDNSDASPQEAEIKRLQGWLVKCGIRKLWHRELASFSTDSAKISHLKEMLNDAGMDGRYSVEKARQIKERRELAADLEAVQEGNKMWGQESGEEEEADEARPKRRLAKGLKDLAAFMDDEESE</sequence>
<dbReference type="OrthoDB" id="552755at2759"/>
<evidence type="ECO:0008006" key="4">
    <source>
        <dbReference type="Google" id="ProtNLM"/>
    </source>
</evidence>
<protein>
    <recommendedName>
        <fullName evidence="4">Transcriptional regulator</fullName>
    </recommendedName>
</protein>
<feature type="region of interest" description="Disordered" evidence="1">
    <location>
        <begin position="313"/>
        <end position="335"/>
    </location>
</feature>
<feature type="compositionally biased region" description="Basic residues" evidence="1">
    <location>
        <begin position="220"/>
        <end position="229"/>
    </location>
</feature>
<keyword evidence="3" id="KW-1185">Reference proteome</keyword>
<evidence type="ECO:0000313" key="3">
    <source>
        <dbReference type="Proteomes" id="UP000799772"/>
    </source>
</evidence>
<dbReference type="PANTHER" id="PTHR15410">
    <property type="entry name" value="HIRA-INTERACTING PROTEIN 3"/>
    <property type="match status" value="1"/>
</dbReference>
<dbReference type="InterPro" id="IPR037647">
    <property type="entry name" value="HIRIP3"/>
</dbReference>
<feature type="region of interest" description="Disordered" evidence="1">
    <location>
        <begin position="54"/>
        <end position="242"/>
    </location>
</feature>
<evidence type="ECO:0000256" key="1">
    <source>
        <dbReference type="SAM" id="MobiDB-lite"/>
    </source>
</evidence>
<proteinExistence type="predicted"/>
<comment type="caution">
    <text evidence="2">The sequence shown here is derived from an EMBL/GenBank/DDBJ whole genome shotgun (WGS) entry which is preliminary data.</text>
</comment>
<dbReference type="PANTHER" id="PTHR15410:SF2">
    <property type="entry name" value="HIRA-INTERACTING PROTEIN 3"/>
    <property type="match status" value="1"/>
</dbReference>
<accession>A0A9P4IM38</accession>
<dbReference type="Proteomes" id="UP000799772">
    <property type="component" value="Unassembled WGS sequence"/>
</dbReference>